<comment type="caution">
    <text evidence="5">The sequence shown here is derived from an EMBL/GenBank/DDBJ whole genome shotgun (WGS) entry which is preliminary data.</text>
</comment>
<dbReference type="InterPro" id="IPR052913">
    <property type="entry name" value="Glycopeptide_resist_protein"/>
</dbReference>
<dbReference type="SMART" id="SM01208">
    <property type="entry name" value="G5"/>
    <property type="match status" value="1"/>
</dbReference>
<dbReference type="InterPro" id="IPR011098">
    <property type="entry name" value="G5_dom"/>
</dbReference>
<reference evidence="5 6" key="1">
    <citation type="submission" date="2019-07" db="EMBL/GenBank/DDBJ databases">
        <title>Whole genome shotgun sequence of Aneurinibacillus danicus NBRC 102444.</title>
        <authorList>
            <person name="Hosoyama A."/>
            <person name="Uohara A."/>
            <person name="Ohji S."/>
            <person name="Ichikawa N."/>
        </authorList>
    </citation>
    <scope>NUCLEOTIDE SEQUENCE [LARGE SCALE GENOMIC DNA]</scope>
    <source>
        <strain evidence="5 6">NBRC 102444</strain>
    </source>
</reference>
<evidence type="ECO:0000259" key="4">
    <source>
        <dbReference type="PROSITE" id="PS51109"/>
    </source>
</evidence>
<accession>A0A511V296</accession>
<gene>
    <name evidence="5" type="ORF">ADA01nite_04850</name>
</gene>
<dbReference type="EMBL" id="BJXX01000019">
    <property type="protein sequence ID" value="GEN33025.1"/>
    <property type="molecule type" value="Genomic_DNA"/>
</dbReference>
<evidence type="ECO:0000256" key="3">
    <source>
        <dbReference type="SAM" id="Phobius"/>
    </source>
</evidence>
<name>A0A511V296_9BACL</name>
<feature type="transmembrane region" description="Helical" evidence="3">
    <location>
        <begin position="12"/>
        <end position="31"/>
    </location>
</feature>
<dbReference type="Pfam" id="PF07501">
    <property type="entry name" value="G5"/>
    <property type="match status" value="1"/>
</dbReference>
<dbReference type="Pfam" id="PF04294">
    <property type="entry name" value="VanW"/>
    <property type="match status" value="1"/>
</dbReference>
<dbReference type="Proteomes" id="UP000321157">
    <property type="component" value="Unassembled WGS sequence"/>
</dbReference>
<keyword evidence="3" id="KW-0472">Membrane</keyword>
<evidence type="ECO:0000313" key="6">
    <source>
        <dbReference type="Proteomes" id="UP000321157"/>
    </source>
</evidence>
<dbReference type="PANTHER" id="PTHR35788:SF1">
    <property type="entry name" value="EXPORTED PROTEIN"/>
    <property type="match status" value="1"/>
</dbReference>
<evidence type="ECO:0000256" key="2">
    <source>
        <dbReference type="SAM" id="MobiDB-lite"/>
    </source>
</evidence>
<keyword evidence="6" id="KW-1185">Reference proteome</keyword>
<feature type="domain" description="G5" evidence="4">
    <location>
        <begin position="377"/>
        <end position="457"/>
    </location>
</feature>
<keyword evidence="3" id="KW-0812">Transmembrane</keyword>
<dbReference type="InterPro" id="IPR022029">
    <property type="entry name" value="YoaR-like_PG-bd"/>
</dbReference>
<dbReference type="OrthoDB" id="9813301at2"/>
<feature type="region of interest" description="Disordered" evidence="2">
    <location>
        <begin position="450"/>
        <end position="492"/>
    </location>
</feature>
<evidence type="ECO:0000256" key="1">
    <source>
        <dbReference type="ARBA" id="ARBA00022729"/>
    </source>
</evidence>
<protein>
    <recommendedName>
        <fullName evidence="4">G5 domain-containing protein</fullName>
    </recommendedName>
</protein>
<sequence length="506" mass="56213">MLERIRLKHPPAVLMLLFSQMFICSMLAMYLSGLSKDIGEERSVRVHEDINVAGISLGGLKEEEATEKLNQLVEKLNKTPLILTYGGRDYYLNKRDIEIKYDIPGTIREVTIVSQEMSGIMGIWKRWNGTLPSADLPLQVTFNRDRAASFIEELGRNINQPTRGVLGKVNGNRIILQPEQERIQIETDGTLDRLRKELQTFQHNYRTSIMVKKEPSKLGGEVIREIDTLFAEQKQIVNISTPDKLTNLKKAMQSLNGSVLLPGEKFSFNAKAGPFSFDNGYIPVKTGFREPDNPDGLAGGASQLASALYAAAVKSGLPVIERHAHLYVVDYAPPGLDAFVDGKEMDLRFVNNEKYPIYIHAEMKNNELRLALFGSKKAKKEVTLEVKEQKKLSPDTIVRSDPSLNTGQERIISQGTDGLRVKVYVTRKNAEGALKRELLSDDYYRPIPNIIASGPGKEGAVQSSGSAPDDSKGSSQSDIPPPSQSKETAESLAEKIKVQGNIIYLN</sequence>
<dbReference type="InterPro" id="IPR007391">
    <property type="entry name" value="Vancomycin_resist_VanW"/>
</dbReference>
<organism evidence="5 6">
    <name type="scientific">Aneurinibacillus danicus</name>
    <dbReference type="NCBI Taxonomy" id="267746"/>
    <lineage>
        <taxon>Bacteria</taxon>
        <taxon>Bacillati</taxon>
        <taxon>Bacillota</taxon>
        <taxon>Bacilli</taxon>
        <taxon>Bacillales</taxon>
        <taxon>Paenibacillaceae</taxon>
        <taxon>Aneurinibacillus group</taxon>
        <taxon>Aneurinibacillus</taxon>
    </lineage>
</organism>
<dbReference type="PROSITE" id="PS51109">
    <property type="entry name" value="G5"/>
    <property type="match status" value="1"/>
</dbReference>
<proteinExistence type="predicted"/>
<evidence type="ECO:0000313" key="5">
    <source>
        <dbReference type="EMBL" id="GEN33025.1"/>
    </source>
</evidence>
<dbReference type="RefSeq" id="WP_146808323.1">
    <property type="nucleotide sequence ID" value="NZ_BJXX01000019.1"/>
</dbReference>
<dbReference type="PANTHER" id="PTHR35788">
    <property type="entry name" value="EXPORTED PROTEIN-RELATED"/>
    <property type="match status" value="1"/>
</dbReference>
<keyword evidence="3" id="KW-1133">Transmembrane helix</keyword>
<dbReference type="Pfam" id="PF12229">
    <property type="entry name" value="PG_binding_4"/>
    <property type="match status" value="1"/>
</dbReference>
<keyword evidence="1" id="KW-0732">Signal</keyword>
<dbReference type="AlphaFoldDB" id="A0A511V296"/>
<dbReference type="Gene3D" id="2.20.230.10">
    <property type="entry name" value="Resuscitation-promoting factor rpfb"/>
    <property type="match status" value="1"/>
</dbReference>